<feature type="transmembrane region" description="Helical" evidence="1">
    <location>
        <begin position="21"/>
        <end position="43"/>
    </location>
</feature>
<organism evidence="3 4">
    <name type="scientific">Rhodovibrio sodomensis</name>
    <dbReference type="NCBI Taxonomy" id="1088"/>
    <lineage>
        <taxon>Bacteria</taxon>
        <taxon>Pseudomonadati</taxon>
        <taxon>Pseudomonadota</taxon>
        <taxon>Alphaproteobacteria</taxon>
        <taxon>Rhodospirillales</taxon>
        <taxon>Rhodovibrionaceae</taxon>
        <taxon>Rhodovibrio</taxon>
    </lineage>
</organism>
<dbReference type="RefSeq" id="WP_200340182.1">
    <property type="nucleotide sequence ID" value="NZ_NRRL01000015.1"/>
</dbReference>
<keyword evidence="1" id="KW-1133">Transmembrane helix</keyword>
<feature type="transmembrane region" description="Helical" evidence="1">
    <location>
        <begin position="90"/>
        <end position="109"/>
    </location>
</feature>
<dbReference type="Pfam" id="PF00892">
    <property type="entry name" value="EamA"/>
    <property type="match status" value="2"/>
</dbReference>
<feature type="transmembrane region" description="Helical" evidence="1">
    <location>
        <begin position="279"/>
        <end position="296"/>
    </location>
</feature>
<protein>
    <recommendedName>
        <fullName evidence="2">EamA domain-containing protein</fullName>
    </recommendedName>
</protein>
<dbReference type="PANTHER" id="PTHR22911">
    <property type="entry name" value="ACYL-MALONYL CONDENSING ENZYME-RELATED"/>
    <property type="match status" value="1"/>
</dbReference>
<feature type="domain" description="EamA" evidence="2">
    <location>
        <begin position="167"/>
        <end position="290"/>
    </location>
</feature>
<dbReference type="SUPFAM" id="SSF103481">
    <property type="entry name" value="Multidrug resistance efflux transporter EmrE"/>
    <property type="match status" value="2"/>
</dbReference>
<feature type="transmembrane region" description="Helical" evidence="1">
    <location>
        <begin position="163"/>
        <end position="182"/>
    </location>
</feature>
<gene>
    <name evidence="3" type="ORF">CKO28_08205</name>
</gene>
<evidence type="ECO:0000256" key="1">
    <source>
        <dbReference type="SAM" id="Phobius"/>
    </source>
</evidence>
<feature type="transmembrane region" description="Helical" evidence="1">
    <location>
        <begin position="115"/>
        <end position="133"/>
    </location>
</feature>
<accession>A0ABS1DDL2</accession>
<dbReference type="PANTHER" id="PTHR22911:SF135">
    <property type="entry name" value="BLR4310 PROTEIN"/>
    <property type="match status" value="1"/>
</dbReference>
<feature type="transmembrane region" description="Helical" evidence="1">
    <location>
        <begin position="140"/>
        <end position="157"/>
    </location>
</feature>
<dbReference type="InterPro" id="IPR000620">
    <property type="entry name" value="EamA_dom"/>
</dbReference>
<proteinExistence type="predicted"/>
<feature type="domain" description="EamA" evidence="2">
    <location>
        <begin position="24"/>
        <end position="157"/>
    </location>
</feature>
<feature type="transmembrane region" description="Helical" evidence="1">
    <location>
        <begin position="194"/>
        <end position="215"/>
    </location>
</feature>
<dbReference type="EMBL" id="NRRL01000015">
    <property type="protein sequence ID" value="MBK1668017.1"/>
    <property type="molecule type" value="Genomic_DNA"/>
</dbReference>
<keyword evidence="1" id="KW-0812">Transmembrane</keyword>
<sequence>MSAPHRASGSARTRTPDAGGGNLAGIATMVAGVFCLATMDALAKFLGASYPVLQLVFLRSAIALPLLLAIAWFSHGGLASLRTRRPWVHAARAVITALAIFSFYTALTFLPLAEVTAIAFAAPLIMTALARPLLGEQVGWRRWSAVLVGFLGVLIVVKPGTAAFQPAALIALAAALFYALMLMTARKFAASESAISLVVWSTAGAGVIAAATMPFAWTPVAAADGGWFLALGGLGAVTMLLLTRAFHLAPAAVIAPFDYTALIWALGYGWLIWAEVPGPTTWAGAAVIAGAGLYVTHRESRRKARG</sequence>
<evidence type="ECO:0000313" key="4">
    <source>
        <dbReference type="Proteomes" id="UP001296873"/>
    </source>
</evidence>
<evidence type="ECO:0000313" key="3">
    <source>
        <dbReference type="EMBL" id="MBK1668017.1"/>
    </source>
</evidence>
<name>A0ABS1DDL2_9PROT</name>
<keyword evidence="1" id="KW-0472">Membrane</keyword>
<dbReference type="Proteomes" id="UP001296873">
    <property type="component" value="Unassembled WGS sequence"/>
</dbReference>
<reference evidence="3 4" key="1">
    <citation type="journal article" date="2020" name="Microorganisms">
        <title>Osmotic Adaptation and Compatible Solute Biosynthesis of Phototrophic Bacteria as Revealed from Genome Analyses.</title>
        <authorList>
            <person name="Imhoff J.F."/>
            <person name="Rahn T."/>
            <person name="Kunzel S."/>
            <person name="Keller A."/>
            <person name="Neulinger S.C."/>
        </authorList>
    </citation>
    <scope>NUCLEOTIDE SEQUENCE [LARGE SCALE GENOMIC DNA]</scope>
    <source>
        <strain evidence="3 4">DSM 9895</strain>
    </source>
</reference>
<dbReference type="InterPro" id="IPR037185">
    <property type="entry name" value="EmrE-like"/>
</dbReference>
<feature type="transmembrane region" description="Helical" evidence="1">
    <location>
        <begin position="253"/>
        <end position="273"/>
    </location>
</feature>
<comment type="caution">
    <text evidence="3">The sequence shown here is derived from an EMBL/GenBank/DDBJ whole genome shotgun (WGS) entry which is preliminary data.</text>
</comment>
<keyword evidence="4" id="KW-1185">Reference proteome</keyword>
<feature type="transmembrane region" description="Helical" evidence="1">
    <location>
        <begin position="227"/>
        <end position="246"/>
    </location>
</feature>
<evidence type="ECO:0000259" key="2">
    <source>
        <dbReference type="Pfam" id="PF00892"/>
    </source>
</evidence>
<feature type="transmembrane region" description="Helical" evidence="1">
    <location>
        <begin position="55"/>
        <end position="78"/>
    </location>
</feature>